<dbReference type="EMBL" id="BIFS01000001">
    <property type="protein sequence ID" value="GCE19241.1"/>
    <property type="molecule type" value="Genomic_DNA"/>
</dbReference>
<dbReference type="InterPro" id="IPR003615">
    <property type="entry name" value="HNH_nuc"/>
</dbReference>
<dbReference type="SUPFAM" id="SSF56672">
    <property type="entry name" value="DNA/RNA polymerases"/>
    <property type="match status" value="1"/>
</dbReference>
<proteinExistence type="predicted"/>
<dbReference type="PANTHER" id="PTHR34047:SF8">
    <property type="entry name" value="PROTEIN YKFC"/>
    <property type="match status" value="1"/>
</dbReference>
<dbReference type="InterPro" id="IPR049030">
    <property type="entry name" value="AI2M-like_HNH"/>
</dbReference>
<dbReference type="Pfam" id="PF21368">
    <property type="entry name" value="AI2M-like_HNH"/>
    <property type="match status" value="1"/>
</dbReference>
<accession>A0A402AJE7</accession>
<reference evidence="3" key="1">
    <citation type="submission" date="2018-12" db="EMBL/GenBank/DDBJ databases">
        <title>Tengunoibacter tsumagoiensis gen. nov., sp. nov., Dictyobacter kobayashii sp. nov., D. alpinus sp. nov., and D. joshuensis sp. nov. and description of Dictyobacteraceae fam. nov. within the order Ktedonobacterales isolated from Tengu-no-mugimeshi.</title>
        <authorList>
            <person name="Wang C.M."/>
            <person name="Zheng Y."/>
            <person name="Sakai Y."/>
            <person name="Toyoda A."/>
            <person name="Minakuchi Y."/>
            <person name="Abe K."/>
            <person name="Yokota A."/>
            <person name="Yabe S."/>
        </authorList>
    </citation>
    <scope>NUCLEOTIDE SEQUENCE [LARGE SCALE GENOMIC DNA]</scope>
    <source>
        <strain evidence="3">Uno11</strain>
    </source>
</reference>
<dbReference type="PANTHER" id="PTHR34047">
    <property type="entry name" value="NUCLEAR INTRON MATURASE 1, MITOCHONDRIAL-RELATED"/>
    <property type="match status" value="1"/>
</dbReference>
<dbReference type="InterPro" id="IPR051083">
    <property type="entry name" value="GrpII_Intron_Splice-Mob/Def"/>
</dbReference>
<evidence type="ECO:0000313" key="3">
    <source>
        <dbReference type="Proteomes" id="UP000287188"/>
    </source>
</evidence>
<dbReference type="AlphaFoldDB" id="A0A402AJE7"/>
<dbReference type="CDD" id="cd01651">
    <property type="entry name" value="RT_G2_intron"/>
    <property type="match status" value="1"/>
</dbReference>
<sequence length="505" mass="59080">MPTWSDKLVQEVVRSILEAYYEPQFSDHSHGFRPGRGCHTALREIHYDWRGTNWFIEGDISECFDRLNHELILKTLQEKIHDGRIIQLIKNMLDAGYMENWKFNRTLSGTPQGGIISPILSNVLLDKLDKYVETTLIPKYTKGKQRRPNPVYRNEVRRARRAKKRGEGEKSALLKKRYQKLPSKDVYDPNFRRLRYVRYADDFLLGFCGPKEEAEEIKKDVKEFLHEELKLELSDAKTLITHAKSEKAKFLGYEIHVNQTDGKRVFEVRDGVPVNRRSINGQISLEIPHGVRNKYSERYMKYGKATHRPEIVKDSVYDIITKYQLEYRGIVNYYKLAHNLHTLNYLKWVMQTSLTKTLAHKLKVSVNQIYDKFGTDIVVGDKTYKGLRVIVPREGKDPLIAIWGGIPLIWDIKATLEDNPKKLYAGRTELEKRLQAQLCEHCASTEDLEVHHIRKLSDLQQYTGREKPAWVKFMSARKRKTMILCRTCHLDVTFGRPMKRQKSSS</sequence>
<dbReference type="Proteomes" id="UP000287188">
    <property type="component" value="Unassembled WGS sequence"/>
</dbReference>
<feature type="domain" description="Reverse transcriptase" evidence="1">
    <location>
        <begin position="1"/>
        <end position="255"/>
    </location>
</feature>
<dbReference type="Pfam" id="PF01348">
    <property type="entry name" value="Intron_maturas2"/>
    <property type="match status" value="1"/>
</dbReference>
<dbReference type="InterPro" id="IPR024937">
    <property type="entry name" value="Domain_X"/>
</dbReference>
<name>A0A402AJE7_9CHLR</name>
<gene>
    <name evidence="2" type="ORF">KDK_30410</name>
</gene>
<dbReference type="SMART" id="SM00507">
    <property type="entry name" value="HNHc"/>
    <property type="match status" value="1"/>
</dbReference>
<dbReference type="InterPro" id="IPR043502">
    <property type="entry name" value="DNA/RNA_pol_sf"/>
</dbReference>
<dbReference type="InterPro" id="IPR000477">
    <property type="entry name" value="RT_dom"/>
</dbReference>
<evidence type="ECO:0000313" key="2">
    <source>
        <dbReference type="EMBL" id="GCE19241.1"/>
    </source>
</evidence>
<protein>
    <submittedName>
        <fullName evidence="2">Maturase</fullName>
    </submittedName>
</protein>
<dbReference type="PROSITE" id="PS50878">
    <property type="entry name" value="RT_POL"/>
    <property type="match status" value="1"/>
</dbReference>
<evidence type="ECO:0000259" key="1">
    <source>
        <dbReference type="PROSITE" id="PS50878"/>
    </source>
</evidence>
<dbReference type="Pfam" id="PF00078">
    <property type="entry name" value="RVT_1"/>
    <property type="match status" value="1"/>
</dbReference>
<organism evidence="2 3">
    <name type="scientific">Dictyobacter kobayashii</name>
    <dbReference type="NCBI Taxonomy" id="2014872"/>
    <lineage>
        <taxon>Bacteria</taxon>
        <taxon>Bacillati</taxon>
        <taxon>Chloroflexota</taxon>
        <taxon>Ktedonobacteria</taxon>
        <taxon>Ktedonobacterales</taxon>
        <taxon>Dictyobacteraceae</taxon>
        <taxon>Dictyobacter</taxon>
    </lineage>
</organism>
<comment type="caution">
    <text evidence="2">The sequence shown here is derived from an EMBL/GenBank/DDBJ whole genome shotgun (WGS) entry which is preliminary data.</text>
</comment>
<keyword evidence="3" id="KW-1185">Reference proteome</keyword>
<dbReference type="GO" id="GO:0006397">
    <property type="term" value="P:mRNA processing"/>
    <property type="evidence" value="ECO:0007669"/>
    <property type="project" value="InterPro"/>
</dbReference>